<sequence length="363" mass="38785">MDDIGGAEKTKMKTVCVTGAGGFIASWLVQLLLSRGDYVVHGTVRDPSDPKNAHLMALDGAGERLRLFKADMLDYAAVAATVAGCCDGVFHVASPVPAVTPTDPDAEILAPAVTGTQNVLKASHAAAARRVVVLSSVGAVIMNPDIPDGAVADEDCWSDEDHCRTTKVRCTAACMHPSIACIKVAASFSTYMFSSDTIILALSLEQRAALAYGEEAGTGPPAMDVVTVCPPLVLGPLLQPTVNTTTTRFVAYLTGENTEEKKRNTVDVRDVAAALVLALETPEAAGRRFICSAHYMRVSETVALVHSIHPDLKLLDYPRKFVRVEDEKEVSSKRLQALGWKFRTAAETLRDTIDSYKAAGILK</sequence>
<evidence type="ECO:0000313" key="3">
    <source>
        <dbReference type="EMBL" id="CAL5048751.1"/>
    </source>
</evidence>
<dbReference type="InterPro" id="IPR001509">
    <property type="entry name" value="Epimerase_deHydtase"/>
</dbReference>
<evidence type="ECO:0000259" key="2">
    <source>
        <dbReference type="Pfam" id="PF01370"/>
    </source>
</evidence>
<keyword evidence="4" id="KW-1185">Reference proteome</keyword>
<name>A0ABC9DZL2_9POAL</name>
<dbReference type="Proteomes" id="UP001497457">
    <property type="component" value="Chromosome 35b"/>
</dbReference>
<evidence type="ECO:0000256" key="1">
    <source>
        <dbReference type="ARBA" id="ARBA00023002"/>
    </source>
</evidence>
<reference evidence="3" key="1">
    <citation type="submission" date="2024-10" db="EMBL/GenBank/DDBJ databases">
        <authorList>
            <person name="Ryan C."/>
        </authorList>
    </citation>
    <scope>NUCLEOTIDE SEQUENCE [LARGE SCALE GENOMIC DNA]</scope>
</reference>
<dbReference type="GO" id="GO:0016491">
    <property type="term" value="F:oxidoreductase activity"/>
    <property type="evidence" value="ECO:0007669"/>
    <property type="project" value="UniProtKB-KW"/>
</dbReference>
<dbReference type="InterPro" id="IPR050425">
    <property type="entry name" value="NAD(P)_dehydrat-like"/>
</dbReference>
<protein>
    <recommendedName>
        <fullName evidence="2">NAD-dependent epimerase/dehydratase domain-containing protein</fullName>
    </recommendedName>
</protein>
<dbReference type="Pfam" id="PF01370">
    <property type="entry name" value="Epimerase"/>
    <property type="match status" value="1"/>
</dbReference>
<dbReference type="AlphaFoldDB" id="A0ABC9DZL2"/>
<proteinExistence type="predicted"/>
<feature type="domain" description="NAD-dependent epimerase/dehydratase" evidence="2">
    <location>
        <begin position="15"/>
        <end position="147"/>
    </location>
</feature>
<accession>A0ABC9DZL2</accession>
<dbReference type="CDD" id="cd08958">
    <property type="entry name" value="FR_SDR_e"/>
    <property type="match status" value="1"/>
</dbReference>
<dbReference type="SUPFAM" id="SSF51735">
    <property type="entry name" value="NAD(P)-binding Rossmann-fold domains"/>
    <property type="match status" value="1"/>
</dbReference>
<dbReference type="FunFam" id="3.40.50.720:FF:000085">
    <property type="entry name" value="Dihydroflavonol reductase"/>
    <property type="match status" value="1"/>
</dbReference>
<evidence type="ECO:0000313" key="4">
    <source>
        <dbReference type="Proteomes" id="UP001497457"/>
    </source>
</evidence>
<dbReference type="PANTHER" id="PTHR10366">
    <property type="entry name" value="NAD DEPENDENT EPIMERASE/DEHYDRATASE"/>
    <property type="match status" value="1"/>
</dbReference>
<gene>
    <name evidence="3" type="ORF">URODEC1_LOCUS90615</name>
</gene>
<dbReference type="Gene3D" id="3.40.50.720">
    <property type="entry name" value="NAD(P)-binding Rossmann-like Domain"/>
    <property type="match status" value="1"/>
</dbReference>
<dbReference type="EMBL" id="OZ075145">
    <property type="protein sequence ID" value="CAL5048751.1"/>
    <property type="molecule type" value="Genomic_DNA"/>
</dbReference>
<dbReference type="PANTHER" id="PTHR10366:SF838">
    <property type="entry name" value="NAD-DEPENDENT EPIMERASE_DEHYDRATASE DOMAIN-CONTAINING PROTEIN"/>
    <property type="match status" value="1"/>
</dbReference>
<keyword evidence="1" id="KW-0560">Oxidoreductase</keyword>
<organism evidence="3 4">
    <name type="scientific">Urochloa decumbens</name>
    <dbReference type="NCBI Taxonomy" id="240449"/>
    <lineage>
        <taxon>Eukaryota</taxon>
        <taxon>Viridiplantae</taxon>
        <taxon>Streptophyta</taxon>
        <taxon>Embryophyta</taxon>
        <taxon>Tracheophyta</taxon>
        <taxon>Spermatophyta</taxon>
        <taxon>Magnoliopsida</taxon>
        <taxon>Liliopsida</taxon>
        <taxon>Poales</taxon>
        <taxon>Poaceae</taxon>
        <taxon>PACMAD clade</taxon>
        <taxon>Panicoideae</taxon>
        <taxon>Panicodae</taxon>
        <taxon>Paniceae</taxon>
        <taxon>Melinidinae</taxon>
        <taxon>Urochloa</taxon>
    </lineage>
</organism>
<dbReference type="InterPro" id="IPR036291">
    <property type="entry name" value="NAD(P)-bd_dom_sf"/>
</dbReference>